<name>A0ABW0UEN0_9STRE</name>
<gene>
    <name evidence="1" type="ORF">ACFPQ3_09720</name>
</gene>
<evidence type="ECO:0000313" key="1">
    <source>
        <dbReference type="EMBL" id="MFC5631822.1"/>
    </source>
</evidence>
<reference evidence="2" key="1">
    <citation type="journal article" date="2019" name="Int. J. Syst. Evol. Microbiol.">
        <title>The Global Catalogue of Microorganisms (GCM) 10K type strain sequencing project: providing services to taxonomists for standard genome sequencing and annotation.</title>
        <authorList>
            <consortium name="The Broad Institute Genomics Platform"/>
            <consortium name="The Broad Institute Genome Sequencing Center for Infectious Disease"/>
            <person name="Wu L."/>
            <person name="Ma J."/>
        </authorList>
    </citation>
    <scope>NUCLEOTIDE SEQUENCE [LARGE SCALE GENOMIC DNA]</scope>
    <source>
        <strain evidence="2">DT43</strain>
    </source>
</reference>
<sequence length="75" mass="8495">MKKELVGLTVDLSDFDSSFSDFEMIYSRDKAYMNAVPFAQFAQISGGATEELDDKFLDIEEISGEDMPSFIRKLI</sequence>
<comment type="caution">
    <text evidence="1">The sequence shown here is derived from an EMBL/GenBank/DDBJ whole genome shotgun (WGS) entry which is preliminary data.</text>
</comment>
<evidence type="ECO:0008006" key="3">
    <source>
        <dbReference type="Google" id="ProtNLM"/>
    </source>
</evidence>
<accession>A0ABW0UEN0</accession>
<keyword evidence="2" id="KW-1185">Reference proteome</keyword>
<dbReference type="EMBL" id="JBHSOJ010000027">
    <property type="protein sequence ID" value="MFC5631822.1"/>
    <property type="molecule type" value="Genomic_DNA"/>
</dbReference>
<proteinExistence type="predicted"/>
<organism evidence="1 2">
    <name type="scientific">Streptococcus caledonicus</name>
    <dbReference type="NCBI Taxonomy" id="2614158"/>
    <lineage>
        <taxon>Bacteria</taxon>
        <taxon>Bacillati</taxon>
        <taxon>Bacillota</taxon>
        <taxon>Bacilli</taxon>
        <taxon>Lactobacillales</taxon>
        <taxon>Streptococcaceae</taxon>
        <taxon>Streptococcus</taxon>
    </lineage>
</organism>
<protein>
    <recommendedName>
        <fullName evidence="3">Phage protein</fullName>
    </recommendedName>
</protein>
<dbReference type="Proteomes" id="UP001596110">
    <property type="component" value="Unassembled WGS sequence"/>
</dbReference>
<evidence type="ECO:0000313" key="2">
    <source>
        <dbReference type="Proteomes" id="UP001596110"/>
    </source>
</evidence>
<dbReference type="RefSeq" id="WP_156807235.1">
    <property type="nucleotide sequence ID" value="NZ_JBHSOJ010000027.1"/>
</dbReference>